<feature type="disulfide bond" evidence="4">
    <location>
        <begin position="148"/>
        <end position="193"/>
    </location>
</feature>
<evidence type="ECO:0000256" key="4">
    <source>
        <dbReference type="PIRSR" id="PIRSR601820-3"/>
    </source>
</evidence>
<dbReference type="SUPFAM" id="SSF50242">
    <property type="entry name" value="TIMP-like"/>
    <property type="match status" value="1"/>
</dbReference>
<feature type="chain" id="PRO_5035892803" description="NTR domain-containing protein" evidence="5">
    <location>
        <begin position="25"/>
        <end position="200"/>
    </location>
</feature>
<dbReference type="PANTHER" id="PTHR11844">
    <property type="entry name" value="METALLOPROTEASE INHIBITOR"/>
    <property type="match status" value="1"/>
</dbReference>
<evidence type="ECO:0008006" key="8">
    <source>
        <dbReference type="Google" id="ProtNLM"/>
    </source>
</evidence>
<dbReference type="PANTHER" id="PTHR11844:SF25">
    <property type="entry name" value="NTR DOMAIN-CONTAINING PROTEIN"/>
    <property type="match status" value="1"/>
</dbReference>
<dbReference type="OrthoDB" id="6041373at2759"/>
<dbReference type="Gene3D" id="2.40.50.120">
    <property type="match status" value="1"/>
</dbReference>
<feature type="disulfide bond" evidence="4">
    <location>
        <begin position="34"/>
        <end position="146"/>
    </location>
</feature>
<evidence type="ECO:0000256" key="3">
    <source>
        <dbReference type="PIRSR" id="PIRSR601820-1"/>
    </source>
</evidence>
<feature type="signal peptide" evidence="5">
    <location>
        <begin position="1"/>
        <end position="24"/>
    </location>
</feature>
<sequence>MSSKVASVFLGLLWFTCIANGCRCFPKHPQRILCTQNVAFVGKVTNEVLPTSANDIYIKYHFTLLKSIKGIFKPVGSTIIVRVPLQGSLCGYKLTVGESYVLTGSRNRRRIISTTCGNFHYKTGDLTFEMILYLFTNGQYSYKMNCNCKEIINPRYEPGIFDENEGCKLPEGLNADSDCYYKTELCKKQGAVCKWKNDNC</sequence>
<dbReference type="GO" id="GO:0046872">
    <property type="term" value="F:metal ion binding"/>
    <property type="evidence" value="ECO:0007669"/>
    <property type="project" value="UniProtKB-KW"/>
</dbReference>
<name>A0A8S3TRP3_MYTED</name>
<dbReference type="Gene3D" id="3.90.370.10">
    <property type="entry name" value="Tissue inhibitor of metalloproteinase-1. Chain B, domain 1"/>
    <property type="match status" value="1"/>
</dbReference>
<keyword evidence="7" id="KW-1185">Reference proteome</keyword>
<protein>
    <recommendedName>
        <fullName evidence="8">NTR domain-containing protein</fullName>
    </recommendedName>
</protein>
<evidence type="ECO:0000313" key="6">
    <source>
        <dbReference type="EMBL" id="CAG2232423.1"/>
    </source>
</evidence>
<dbReference type="Pfam" id="PF00965">
    <property type="entry name" value="TIMP"/>
    <property type="match status" value="1"/>
</dbReference>
<organism evidence="6 7">
    <name type="scientific">Mytilus edulis</name>
    <name type="common">Blue mussel</name>
    <dbReference type="NCBI Taxonomy" id="6550"/>
    <lineage>
        <taxon>Eukaryota</taxon>
        <taxon>Metazoa</taxon>
        <taxon>Spiralia</taxon>
        <taxon>Lophotrochozoa</taxon>
        <taxon>Mollusca</taxon>
        <taxon>Bivalvia</taxon>
        <taxon>Autobranchia</taxon>
        <taxon>Pteriomorphia</taxon>
        <taxon>Mytilida</taxon>
        <taxon>Mytiloidea</taxon>
        <taxon>Mytilidae</taxon>
        <taxon>Mytilinae</taxon>
        <taxon>Mytilus</taxon>
    </lineage>
</organism>
<gene>
    <name evidence="6" type="ORF">MEDL_45086</name>
</gene>
<keyword evidence="4" id="KW-1015">Disulfide bond</keyword>
<feature type="binding site" evidence="3">
    <location>
        <position position="22"/>
    </location>
    <ligand>
        <name>Zn(2+)</name>
        <dbReference type="ChEBI" id="CHEBI:29105"/>
        <note>ligand shared with metalloproteinase partner</note>
    </ligand>
</feature>
<evidence type="ECO:0000256" key="2">
    <source>
        <dbReference type="ARBA" id="ARBA00022525"/>
    </source>
</evidence>
<dbReference type="InterPro" id="IPR001820">
    <property type="entry name" value="TIMP"/>
</dbReference>
<keyword evidence="3" id="KW-0479">Metal-binding</keyword>
<reference evidence="6" key="1">
    <citation type="submission" date="2021-03" db="EMBL/GenBank/DDBJ databases">
        <authorList>
            <person name="Bekaert M."/>
        </authorList>
    </citation>
    <scope>NUCLEOTIDE SEQUENCE</scope>
</reference>
<dbReference type="GO" id="GO:0002020">
    <property type="term" value="F:protease binding"/>
    <property type="evidence" value="ECO:0007669"/>
    <property type="project" value="TreeGrafter"/>
</dbReference>
<keyword evidence="5" id="KW-0732">Signal</keyword>
<proteinExistence type="predicted"/>
<accession>A0A8S3TRP3</accession>
<dbReference type="GO" id="GO:0008191">
    <property type="term" value="F:metalloendopeptidase inhibitor activity"/>
    <property type="evidence" value="ECO:0007669"/>
    <property type="project" value="InterPro"/>
</dbReference>
<dbReference type="SMART" id="SM00206">
    <property type="entry name" value="NTR"/>
    <property type="match status" value="1"/>
</dbReference>
<comment type="subcellular location">
    <subcellularLocation>
        <location evidence="1">Secreted</location>
    </subcellularLocation>
</comment>
<dbReference type="EMBL" id="CAJPWZ010002182">
    <property type="protein sequence ID" value="CAG2232423.1"/>
    <property type="molecule type" value="Genomic_DNA"/>
</dbReference>
<dbReference type="AlphaFoldDB" id="A0A8S3TRP3"/>
<keyword evidence="2" id="KW-0964">Secreted</keyword>
<keyword evidence="3" id="KW-0862">Zinc</keyword>
<dbReference type="InterPro" id="IPR027465">
    <property type="entry name" value="TIMP_C"/>
</dbReference>
<comment type="caution">
    <text evidence="6">The sequence shown here is derived from an EMBL/GenBank/DDBJ whole genome shotgun (WGS) entry which is preliminary data.</text>
</comment>
<evidence type="ECO:0000256" key="1">
    <source>
        <dbReference type="ARBA" id="ARBA00004613"/>
    </source>
</evidence>
<dbReference type="GO" id="GO:0031012">
    <property type="term" value="C:extracellular matrix"/>
    <property type="evidence" value="ECO:0007669"/>
    <property type="project" value="TreeGrafter"/>
</dbReference>
<dbReference type="GO" id="GO:0005615">
    <property type="term" value="C:extracellular space"/>
    <property type="evidence" value="ECO:0007669"/>
    <property type="project" value="TreeGrafter"/>
</dbReference>
<dbReference type="GO" id="GO:0051045">
    <property type="term" value="P:negative regulation of membrane protein ectodomain proteolysis"/>
    <property type="evidence" value="ECO:0007669"/>
    <property type="project" value="TreeGrafter"/>
</dbReference>
<feature type="disulfide bond" evidence="4">
    <location>
        <begin position="22"/>
        <end position="90"/>
    </location>
</feature>
<dbReference type="InterPro" id="IPR008993">
    <property type="entry name" value="TIMP-like_OB-fold"/>
</dbReference>
<evidence type="ECO:0000256" key="5">
    <source>
        <dbReference type="SAM" id="SignalP"/>
    </source>
</evidence>
<evidence type="ECO:0000313" key="7">
    <source>
        <dbReference type="Proteomes" id="UP000683360"/>
    </source>
</evidence>
<dbReference type="Proteomes" id="UP000683360">
    <property type="component" value="Unassembled WGS sequence"/>
</dbReference>